<dbReference type="GO" id="GO:0017119">
    <property type="term" value="C:Golgi transport complex"/>
    <property type="evidence" value="ECO:0007669"/>
    <property type="project" value="InterPro"/>
</dbReference>
<protein>
    <submittedName>
        <fullName evidence="1">Uncharacterized protein</fullName>
    </submittedName>
</protein>
<organism evidence="1 2">
    <name type="scientific">Caenorhabditis auriculariae</name>
    <dbReference type="NCBI Taxonomy" id="2777116"/>
    <lineage>
        <taxon>Eukaryota</taxon>
        <taxon>Metazoa</taxon>
        <taxon>Ecdysozoa</taxon>
        <taxon>Nematoda</taxon>
        <taxon>Chromadorea</taxon>
        <taxon>Rhabditida</taxon>
        <taxon>Rhabditina</taxon>
        <taxon>Rhabditomorpha</taxon>
        <taxon>Rhabditoidea</taxon>
        <taxon>Rhabditidae</taxon>
        <taxon>Peloderinae</taxon>
        <taxon>Caenorhabditis</taxon>
    </lineage>
</organism>
<dbReference type="Proteomes" id="UP000835052">
    <property type="component" value="Unassembled WGS sequence"/>
</dbReference>
<comment type="caution">
    <text evidence="1">The sequence shown here is derived from an EMBL/GenBank/DDBJ whole genome shotgun (WGS) entry which is preliminary data.</text>
</comment>
<gene>
    <name evidence="1" type="ORF">CAUJ_LOCUS105</name>
</gene>
<evidence type="ECO:0000313" key="2">
    <source>
        <dbReference type="Proteomes" id="UP000835052"/>
    </source>
</evidence>
<dbReference type="GO" id="GO:0006891">
    <property type="term" value="P:intra-Golgi vesicle-mediated transport"/>
    <property type="evidence" value="ECO:0007669"/>
    <property type="project" value="InterPro"/>
</dbReference>
<dbReference type="PANTHER" id="PTHR13228:SF3">
    <property type="entry name" value="CONSERVED OLIGOMERIC GOLGI COMPLEX SUBUNIT 5"/>
    <property type="match status" value="1"/>
</dbReference>
<dbReference type="EMBL" id="CAJGYM010000001">
    <property type="protein sequence ID" value="CAD6184186.1"/>
    <property type="molecule type" value="Genomic_DNA"/>
</dbReference>
<dbReference type="PANTHER" id="PTHR13228">
    <property type="entry name" value="CONSERVED OLIGOMERIC GOLGI COMPLEX COMPONENT 5"/>
    <property type="match status" value="1"/>
</dbReference>
<dbReference type="InterPro" id="IPR019465">
    <property type="entry name" value="Cog5"/>
</dbReference>
<dbReference type="AlphaFoldDB" id="A0A8S1GMD0"/>
<proteinExistence type="predicted"/>
<keyword evidence="2" id="KW-1185">Reference proteome</keyword>
<accession>A0A8S1GMD0</accession>
<evidence type="ECO:0000313" key="1">
    <source>
        <dbReference type="EMBL" id="CAD6184186.1"/>
    </source>
</evidence>
<dbReference type="OrthoDB" id="18786at2759"/>
<sequence>MTDSLSQDLNEYLWGKTNQVDYLKRAAECNVSSADGLNKKIVGLNEMLDKQLRKGIEVNLSRLLEQVPILQSLEDKLHVLRSSMHVVSSECSKLAETCGEHVAQARENTKQLERAIHRKNIVADAQRCDELLDLLGKRNELVKKSEFIFELKEIIEENKDLIRIAWLKNAVETKLKITENEVRRNASEDLRRALSSLNTSLVTSAQQALKNLGVLESELDVLLSSIVVEIDKKLIDLSASAESGQNALPICVNCIHTHLEQTALLNESYQRKFSERVARLIRSRVPLDSPIHLSQVGRIFQSKNENSFHALIDSLRPLKNSLLAHSLARLHQIIDDNDFELSHANAFVDLLNAAIDEELTKADWDVELASKMRGNVEKCLEMVAKKLECNLHLQPNDLLIGDRLSGGQLVNYRLILIADGLMKRWPESSKSLKSFQSEVLEAVLGEIKKSVAAILVRMHSETFGTKTSPYMQELVDYISRVDMHLAHFSKAGRHVEIISNVTDYVIDCFLLNASLVRTFATPHRLSIQADLSRLLEAINELEWSSRYGDRNSLLDLFSAEPYDYLQNRAGVRKSILIHLLIADSPANLLSPPQSVGWTVQEYITWFEEHGEVEILDLLSGLLNSYASSVTSLRETTYVPSYPIILDLLKQL</sequence>
<name>A0A8S1GMD0_9PELO</name>
<reference evidence="1" key="1">
    <citation type="submission" date="2020-10" db="EMBL/GenBank/DDBJ databases">
        <authorList>
            <person name="Kikuchi T."/>
        </authorList>
    </citation>
    <scope>NUCLEOTIDE SEQUENCE</scope>
    <source>
        <strain evidence="1">NKZ352</strain>
    </source>
</reference>